<evidence type="ECO:0000313" key="1">
    <source>
        <dbReference type="EMBL" id="MFC4513853.1"/>
    </source>
</evidence>
<proteinExistence type="predicted"/>
<reference evidence="2" key="1">
    <citation type="journal article" date="2019" name="Int. J. Syst. Evol. Microbiol.">
        <title>The Global Catalogue of Microorganisms (GCM) 10K type strain sequencing project: providing services to taxonomists for standard genome sequencing and annotation.</title>
        <authorList>
            <consortium name="The Broad Institute Genomics Platform"/>
            <consortium name="The Broad Institute Genome Sequencing Center for Infectious Disease"/>
            <person name="Wu L."/>
            <person name="Ma J."/>
        </authorList>
    </citation>
    <scope>NUCLEOTIDE SEQUENCE [LARGE SCALE GENOMIC DNA]</scope>
    <source>
        <strain evidence="2">CECT 8064</strain>
    </source>
</reference>
<dbReference type="EMBL" id="JBHSFS010000005">
    <property type="protein sequence ID" value="MFC4513853.1"/>
    <property type="molecule type" value="Genomic_DNA"/>
</dbReference>
<evidence type="ECO:0000313" key="2">
    <source>
        <dbReference type="Proteomes" id="UP001595990"/>
    </source>
</evidence>
<dbReference type="RefSeq" id="WP_417922817.1">
    <property type="nucleotide sequence ID" value="NZ_JBHSFS010000005.1"/>
</dbReference>
<accession>A0ABV9BIR8</accession>
<sequence length="56" mass="6210">MRDLISRLLRRNRARGAVRTAPEPLPTPPPVLSLPHTGGIRYDEHAVVNSAGRWGK</sequence>
<dbReference type="Proteomes" id="UP001595990">
    <property type="component" value="Unassembled WGS sequence"/>
</dbReference>
<keyword evidence="2" id="KW-1185">Reference proteome</keyword>
<gene>
    <name evidence="1" type="ORF">ACFPEN_12985</name>
</gene>
<protein>
    <submittedName>
        <fullName evidence="1">Uncharacterized protein</fullName>
    </submittedName>
</protein>
<comment type="caution">
    <text evidence="1">The sequence shown here is derived from an EMBL/GenBank/DDBJ whole genome shotgun (WGS) entry which is preliminary data.</text>
</comment>
<name>A0ABV9BIR8_9ACTN</name>
<organism evidence="1 2">
    <name type="scientific">Streptomyces ehimensis</name>
    <dbReference type="NCBI Taxonomy" id="68195"/>
    <lineage>
        <taxon>Bacteria</taxon>
        <taxon>Bacillati</taxon>
        <taxon>Actinomycetota</taxon>
        <taxon>Actinomycetes</taxon>
        <taxon>Kitasatosporales</taxon>
        <taxon>Streptomycetaceae</taxon>
        <taxon>Streptomyces</taxon>
    </lineage>
</organism>